<evidence type="ECO:0000313" key="1">
    <source>
        <dbReference type="EMBL" id="ROR83029.1"/>
    </source>
</evidence>
<accession>A0A3N2C692</accession>
<keyword evidence="2" id="KW-1185">Reference proteome</keyword>
<dbReference type="AlphaFoldDB" id="A0A3N2C692"/>
<reference evidence="1 2" key="1">
    <citation type="submission" date="2018-11" db="EMBL/GenBank/DDBJ databases">
        <title>Sequencing the genomes of 1000 actinobacteria strains.</title>
        <authorList>
            <person name="Klenk H.-P."/>
        </authorList>
    </citation>
    <scope>NUCLEOTIDE SEQUENCE [LARGE SCALE GENOMIC DNA]</scope>
    <source>
        <strain evidence="1 2">DSM 14012</strain>
    </source>
</reference>
<organism evidence="1 2">
    <name type="scientific">Plantibacter flavus</name>
    <dbReference type="NCBI Taxonomy" id="150123"/>
    <lineage>
        <taxon>Bacteria</taxon>
        <taxon>Bacillati</taxon>
        <taxon>Actinomycetota</taxon>
        <taxon>Actinomycetes</taxon>
        <taxon>Micrococcales</taxon>
        <taxon>Microbacteriaceae</taxon>
        <taxon>Plantibacter</taxon>
    </lineage>
</organism>
<comment type="caution">
    <text evidence="1">The sequence shown here is derived from an EMBL/GenBank/DDBJ whole genome shotgun (WGS) entry which is preliminary data.</text>
</comment>
<name>A0A3N2C692_9MICO</name>
<proteinExistence type="predicted"/>
<gene>
    <name evidence="1" type="ORF">EDD42_3131</name>
</gene>
<dbReference type="Proteomes" id="UP000266915">
    <property type="component" value="Unassembled WGS sequence"/>
</dbReference>
<evidence type="ECO:0000313" key="2">
    <source>
        <dbReference type="Proteomes" id="UP000266915"/>
    </source>
</evidence>
<protein>
    <submittedName>
        <fullName evidence="1">Uncharacterized protein</fullName>
    </submittedName>
</protein>
<dbReference type="EMBL" id="RKHL01000001">
    <property type="protein sequence ID" value="ROR83029.1"/>
    <property type="molecule type" value="Genomic_DNA"/>
</dbReference>
<sequence length="217" mass="23271">MAVGRVIGGHYMDATVSTVIGSDLVVQAGLKWKKLNDVQVSEWEEVLSESKDGVVSAVGQAVAGALLPRFLSKGGSAAVGAALEARRPPRVVRVSWADGKRSLVRLPDELFTHFALVLEHRRTEPAPVEMVTSSGITASSESDGKPRIAEQALTHLAEILKDRLPRNNAPAIEPGEAAAPHEIDIAAQLSTLSQLHQAGLISEAEFTEKRSEMLMRL</sequence>